<accession>A0A1M5VIJ1</accession>
<dbReference type="EMBL" id="FQXD01000012">
    <property type="protein sequence ID" value="SHH75069.1"/>
    <property type="molecule type" value="Genomic_DNA"/>
</dbReference>
<dbReference type="Proteomes" id="UP000184079">
    <property type="component" value="Unassembled WGS sequence"/>
</dbReference>
<keyword evidence="2" id="KW-1185">Reference proteome</keyword>
<evidence type="ECO:0000313" key="1">
    <source>
        <dbReference type="EMBL" id="SHH75069.1"/>
    </source>
</evidence>
<dbReference type="OrthoDB" id="2971973at2"/>
<gene>
    <name evidence="1" type="ORF">SAMN05421807_112140</name>
</gene>
<dbReference type="AlphaFoldDB" id="A0A1M5VIJ1"/>
<evidence type="ECO:0000313" key="2">
    <source>
        <dbReference type="Proteomes" id="UP000184079"/>
    </source>
</evidence>
<proteinExistence type="predicted"/>
<sequence>MGKIYVFAFNEDGKQAPSFSYRGYYDGDKFIPKMGYCSDINDLYHYDYVQMFGVDGLKQHIPKRFHGDLSKRMHCAYIDEFGEENQMSLF</sequence>
<organism evidence="1 2">
    <name type="scientific">Virgibacillus chiguensis</name>
    <dbReference type="NCBI Taxonomy" id="411959"/>
    <lineage>
        <taxon>Bacteria</taxon>
        <taxon>Bacillati</taxon>
        <taxon>Bacillota</taxon>
        <taxon>Bacilli</taxon>
        <taxon>Bacillales</taxon>
        <taxon>Bacillaceae</taxon>
        <taxon>Virgibacillus</taxon>
    </lineage>
</organism>
<reference evidence="2" key="1">
    <citation type="submission" date="2016-11" db="EMBL/GenBank/DDBJ databases">
        <authorList>
            <person name="Varghese N."/>
            <person name="Submissions S."/>
        </authorList>
    </citation>
    <scope>NUCLEOTIDE SEQUENCE [LARGE SCALE GENOMIC DNA]</scope>
    <source>
        <strain evidence="2">CGMCC 1.6496</strain>
    </source>
</reference>
<dbReference type="RefSeq" id="WP_073010675.1">
    <property type="nucleotide sequence ID" value="NZ_FQXD01000012.1"/>
</dbReference>
<name>A0A1M5VIJ1_9BACI</name>
<protein>
    <submittedName>
        <fullName evidence="1">Uncharacterized protein</fullName>
    </submittedName>
</protein>